<keyword evidence="5" id="KW-0472">Membrane</keyword>
<dbReference type="GO" id="GO:0016020">
    <property type="term" value="C:membrane"/>
    <property type="evidence" value="ECO:0007669"/>
    <property type="project" value="UniProtKB-SubCell"/>
</dbReference>
<organism evidence="6 7">
    <name type="scientific">Paramuricea clavata</name>
    <name type="common">Red gorgonian</name>
    <name type="synonym">Violescent sea-whip</name>
    <dbReference type="NCBI Taxonomy" id="317549"/>
    <lineage>
        <taxon>Eukaryota</taxon>
        <taxon>Metazoa</taxon>
        <taxon>Cnidaria</taxon>
        <taxon>Anthozoa</taxon>
        <taxon>Octocorallia</taxon>
        <taxon>Malacalcyonacea</taxon>
        <taxon>Plexauridae</taxon>
        <taxon>Paramuricea</taxon>
    </lineage>
</organism>
<dbReference type="InterPro" id="IPR001958">
    <property type="entry name" value="Tet-R_TetA/multi-R_MdtG-like"/>
</dbReference>
<dbReference type="InterPro" id="IPR011701">
    <property type="entry name" value="MFS"/>
</dbReference>
<keyword evidence="2" id="KW-0813">Transport</keyword>
<evidence type="ECO:0000313" key="7">
    <source>
        <dbReference type="Proteomes" id="UP001152795"/>
    </source>
</evidence>
<evidence type="ECO:0000256" key="5">
    <source>
        <dbReference type="ARBA" id="ARBA00023136"/>
    </source>
</evidence>
<keyword evidence="4" id="KW-1133">Transmembrane helix</keyword>
<evidence type="ECO:0000256" key="4">
    <source>
        <dbReference type="ARBA" id="ARBA00022989"/>
    </source>
</evidence>
<dbReference type="EMBL" id="CACRXK020000894">
    <property type="protein sequence ID" value="CAB3985632.1"/>
    <property type="molecule type" value="Genomic_DNA"/>
</dbReference>
<reference evidence="6" key="1">
    <citation type="submission" date="2020-04" db="EMBL/GenBank/DDBJ databases">
        <authorList>
            <person name="Alioto T."/>
            <person name="Alioto T."/>
            <person name="Gomez Garrido J."/>
        </authorList>
    </citation>
    <scope>NUCLEOTIDE SEQUENCE</scope>
    <source>
        <strain evidence="6">A484AB</strain>
    </source>
</reference>
<dbReference type="SUPFAM" id="SSF103473">
    <property type="entry name" value="MFS general substrate transporter"/>
    <property type="match status" value="1"/>
</dbReference>
<dbReference type="Proteomes" id="UP001152795">
    <property type="component" value="Unassembled WGS sequence"/>
</dbReference>
<sequence length="441" mass="48140">MVSRQNLIQCCYLVAFMDLFAVGMLLPLFNRRGRELGVSPSILGVIGSIYGGLQFFSSPYMGKASDAWGRKPVLLLSFIGCLVGYFMMGITDTIFLFALSRFPTGILKHSQTSVKAYLSDITLPEERAGVFGRFNAVGSLGFIIAPIIGGTVAMQENGYFKVSLMTCSVYLFGLAFIWLVFENKKMKRSEEAKLSKNTEDIEIVDKSSQSGGSVTRRKNLDTQPDDLANKKQDSSGSTFSKFFSFLKIVSVQCILDLLLIRFVMSLSMLIYRSNFTSMLDYRYGIDAKTTGYIISYGSIAGAISGMSMGTIYSYVKSDAKMMTFAALLMTSSLFGITISSSIYTVLICMAPLSLSTAIMRVNSHNLMLKRIEPEEKGAVMGVGDSLTSVARMMSPAIAGFAQEVSVTGPCWLSTGCAVIGIGLMLASRRYKQTTEAGKKTD</sequence>
<evidence type="ECO:0000256" key="1">
    <source>
        <dbReference type="ARBA" id="ARBA00004141"/>
    </source>
</evidence>
<evidence type="ECO:0000313" key="6">
    <source>
        <dbReference type="EMBL" id="CAB3985632.1"/>
    </source>
</evidence>
<dbReference type="Pfam" id="PF07690">
    <property type="entry name" value="MFS_1"/>
    <property type="match status" value="1"/>
</dbReference>
<dbReference type="InterPro" id="IPR036259">
    <property type="entry name" value="MFS_trans_sf"/>
</dbReference>
<dbReference type="InterPro" id="IPR005829">
    <property type="entry name" value="Sugar_transporter_CS"/>
</dbReference>
<name>A0A6S7G996_PARCT</name>
<dbReference type="OrthoDB" id="10262656at2759"/>
<dbReference type="PROSITE" id="PS50850">
    <property type="entry name" value="MFS"/>
    <property type="match status" value="1"/>
</dbReference>
<dbReference type="InterPro" id="IPR020846">
    <property type="entry name" value="MFS_dom"/>
</dbReference>
<keyword evidence="3" id="KW-0812">Transmembrane</keyword>
<dbReference type="PROSITE" id="PS00216">
    <property type="entry name" value="SUGAR_TRANSPORT_1"/>
    <property type="match status" value="1"/>
</dbReference>
<dbReference type="AlphaFoldDB" id="A0A6S7G996"/>
<comment type="subcellular location">
    <subcellularLocation>
        <location evidence="1">Membrane</location>
        <topology evidence="1">Multi-pass membrane protein</topology>
    </subcellularLocation>
</comment>
<protein>
    <submittedName>
        <fullName evidence="6">Major facilitator superfamily domain-containing 9</fullName>
    </submittedName>
</protein>
<keyword evidence="7" id="KW-1185">Reference proteome</keyword>
<accession>A0A6S7G996</accession>
<evidence type="ECO:0000256" key="3">
    <source>
        <dbReference type="ARBA" id="ARBA00022692"/>
    </source>
</evidence>
<evidence type="ECO:0000256" key="2">
    <source>
        <dbReference type="ARBA" id="ARBA00022448"/>
    </source>
</evidence>
<dbReference type="PRINTS" id="PR01035">
    <property type="entry name" value="TCRTETA"/>
</dbReference>
<gene>
    <name evidence="6" type="ORF">PACLA_8A084573</name>
</gene>
<dbReference type="Gene3D" id="1.20.1250.20">
    <property type="entry name" value="MFS general substrate transporter like domains"/>
    <property type="match status" value="1"/>
</dbReference>
<dbReference type="PANTHER" id="PTHR23504">
    <property type="entry name" value="MAJOR FACILITATOR SUPERFAMILY DOMAIN-CONTAINING PROTEIN 10"/>
    <property type="match status" value="1"/>
</dbReference>
<proteinExistence type="predicted"/>
<comment type="caution">
    <text evidence="6">The sequence shown here is derived from an EMBL/GenBank/DDBJ whole genome shotgun (WGS) entry which is preliminary data.</text>
</comment>
<dbReference type="CDD" id="cd17390">
    <property type="entry name" value="MFS_MFSD9"/>
    <property type="match status" value="1"/>
</dbReference>
<dbReference type="GO" id="GO:0022857">
    <property type="term" value="F:transmembrane transporter activity"/>
    <property type="evidence" value="ECO:0007669"/>
    <property type="project" value="InterPro"/>
</dbReference>
<dbReference type="PANTHER" id="PTHR23504:SF14">
    <property type="entry name" value="MAJOR FACILITATOR SUPERFAMILY DOMAIN-CONTAINING PROTEIN 9"/>
    <property type="match status" value="1"/>
</dbReference>